<feature type="domain" description="Water stress and hypersensitive response" evidence="1">
    <location>
        <begin position="40"/>
        <end position="159"/>
    </location>
</feature>
<dbReference type="InterPro" id="IPR004864">
    <property type="entry name" value="LEA_2"/>
</dbReference>
<dbReference type="STRING" id="406100.SAMN04488052_102420"/>
<gene>
    <name evidence="2" type="ORF">SAMN04488052_102420</name>
</gene>
<dbReference type="RefSeq" id="WP_091641244.1">
    <property type="nucleotide sequence ID" value="NZ_FOEG01000002.1"/>
</dbReference>
<dbReference type="SUPFAM" id="SSF117070">
    <property type="entry name" value="LEA14-like"/>
    <property type="match status" value="1"/>
</dbReference>
<dbReference type="OrthoDB" id="369213at2"/>
<dbReference type="PROSITE" id="PS51257">
    <property type="entry name" value="PROKAR_LIPOPROTEIN"/>
    <property type="match status" value="1"/>
</dbReference>
<dbReference type="Proteomes" id="UP000199657">
    <property type="component" value="Unassembled WGS sequence"/>
</dbReference>
<evidence type="ECO:0000313" key="2">
    <source>
        <dbReference type="EMBL" id="SEO72768.1"/>
    </source>
</evidence>
<proteinExistence type="predicted"/>
<evidence type="ECO:0000259" key="1">
    <source>
        <dbReference type="SMART" id="SM00769"/>
    </source>
</evidence>
<accession>A0A1H8S373</accession>
<name>A0A1H8S373_9GAMM</name>
<organism evidence="2 3">
    <name type="scientific">Aquisalimonas asiatica</name>
    <dbReference type="NCBI Taxonomy" id="406100"/>
    <lineage>
        <taxon>Bacteria</taxon>
        <taxon>Pseudomonadati</taxon>
        <taxon>Pseudomonadota</taxon>
        <taxon>Gammaproteobacteria</taxon>
        <taxon>Chromatiales</taxon>
        <taxon>Ectothiorhodospiraceae</taxon>
        <taxon>Aquisalimonas</taxon>
    </lineage>
</organism>
<protein>
    <submittedName>
        <fullName evidence="2">LEA14-like dessication related protein</fullName>
    </submittedName>
</protein>
<reference evidence="2 3" key="1">
    <citation type="submission" date="2016-10" db="EMBL/GenBank/DDBJ databases">
        <authorList>
            <person name="de Groot N.N."/>
        </authorList>
    </citation>
    <scope>NUCLEOTIDE SEQUENCE [LARGE SCALE GENOMIC DNA]</scope>
    <source>
        <strain evidence="2 3">CGMCC 1.6291</strain>
    </source>
</reference>
<dbReference type="GO" id="GO:0009269">
    <property type="term" value="P:response to desiccation"/>
    <property type="evidence" value="ECO:0007669"/>
    <property type="project" value="InterPro"/>
</dbReference>
<evidence type="ECO:0000313" key="3">
    <source>
        <dbReference type="Proteomes" id="UP000199657"/>
    </source>
</evidence>
<dbReference type="AlphaFoldDB" id="A0A1H8S373"/>
<dbReference type="EMBL" id="FOEG01000002">
    <property type="protein sequence ID" value="SEO72768.1"/>
    <property type="molecule type" value="Genomic_DNA"/>
</dbReference>
<dbReference type="SMART" id="SM00769">
    <property type="entry name" value="WHy"/>
    <property type="match status" value="1"/>
</dbReference>
<keyword evidence="3" id="KW-1185">Reference proteome</keyword>
<sequence>MLHARWMTAARRPLLAWLLATLVTLSGCSLFQPELEDPEFRLERIEVLELGMTQQRFMLTLAVDNPNSQSLPVRAIRYDLQVADLDFADGSSDKAFTVAGNETTMVEIEARSQLLSSLPELIRMVHGGQRNFDYAITGSVEYGRFFRGSRDFEQTGSVRLLLD</sequence>
<dbReference type="Pfam" id="PF03168">
    <property type="entry name" value="LEA_2"/>
    <property type="match status" value="1"/>
</dbReference>
<dbReference type="Gene3D" id="2.60.40.1820">
    <property type="match status" value="1"/>
</dbReference>
<dbReference type="InterPro" id="IPR013990">
    <property type="entry name" value="WHy-dom"/>
</dbReference>